<sequence length="303" mass="32935">MNKLKLVPALILLCFAAASCKKDSQAQAPHTVIQSPLTQRIADSTGLVAQVFSDTVFQVAEGIRETDVHYLSKTGYAMHMFILEIDVTNPKLKLEAATPYNVDAYAMQTVPDMARYLQAAEGRVLAGVNADFFNTTTGEPRGILIRNGKVLKTTWANARSATFMGVRKNGELFIGNREDFDAMKDDFEDALGGGPMLVENNAVLTQTDLSIEPRTGVGLSNDGKLYFMVVDGRSFYYSNGVTITDLGHMLKACGATKAINVDGGGSSTFMIKHPLAEVWQVRNRPSDGTNRAVGNAWMIVSKP</sequence>
<feature type="chain" id="PRO_5045865108" evidence="1">
    <location>
        <begin position="21"/>
        <end position="303"/>
    </location>
</feature>
<dbReference type="PANTHER" id="PTHR40446">
    <property type="entry name" value="N-ACETYLGLUCOSAMINE-1-PHOSPHODIESTER ALPHA-N-ACETYLGLUCOSAMINIDASE"/>
    <property type="match status" value="1"/>
</dbReference>
<dbReference type="Pfam" id="PF09992">
    <property type="entry name" value="NAGPA"/>
    <property type="match status" value="1"/>
</dbReference>
<evidence type="ECO:0000259" key="2">
    <source>
        <dbReference type="Pfam" id="PF09992"/>
    </source>
</evidence>
<dbReference type="PROSITE" id="PS51257">
    <property type="entry name" value="PROKAR_LIPOPROTEIN"/>
    <property type="match status" value="1"/>
</dbReference>
<evidence type="ECO:0000313" key="3">
    <source>
        <dbReference type="EMBL" id="AWO00531.1"/>
    </source>
</evidence>
<dbReference type="Proteomes" id="UP000246099">
    <property type="component" value="Chromosome"/>
</dbReference>
<name>A0ABN5LMD5_9BACT</name>
<keyword evidence="1" id="KW-0732">Signal</keyword>
<keyword evidence="4" id="KW-1185">Reference proteome</keyword>
<proteinExistence type="predicted"/>
<dbReference type="PANTHER" id="PTHR40446:SF2">
    <property type="entry name" value="N-ACETYLGLUCOSAMINE-1-PHOSPHODIESTER ALPHA-N-ACETYLGLUCOSAMINIDASE"/>
    <property type="match status" value="1"/>
</dbReference>
<feature type="domain" description="Phosphodiester glycosidase" evidence="2">
    <location>
        <begin position="124"/>
        <end position="299"/>
    </location>
</feature>
<evidence type="ECO:0000256" key="1">
    <source>
        <dbReference type="SAM" id="SignalP"/>
    </source>
</evidence>
<feature type="signal peptide" evidence="1">
    <location>
        <begin position="1"/>
        <end position="20"/>
    </location>
</feature>
<dbReference type="InterPro" id="IPR018711">
    <property type="entry name" value="NAGPA"/>
</dbReference>
<organism evidence="3 4">
    <name type="scientific">Chitinophaga alhagiae</name>
    <dbReference type="NCBI Taxonomy" id="2203219"/>
    <lineage>
        <taxon>Bacteria</taxon>
        <taxon>Pseudomonadati</taxon>
        <taxon>Bacteroidota</taxon>
        <taxon>Chitinophagia</taxon>
        <taxon>Chitinophagales</taxon>
        <taxon>Chitinophagaceae</taxon>
        <taxon>Chitinophaga</taxon>
    </lineage>
</organism>
<dbReference type="RefSeq" id="WP_119076094.1">
    <property type="nucleotide sequence ID" value="NZ_CP029600.1"/>
</dbReference>
<reference evidence="3 4" key="1">
    <citation type="submission" date="2018-05" db="EMBL/GenBank/DDBJ databases">
        <title>Chitinophaga sp. nov., isolated from rhizosphere soil of Alhagi.</title>
        <authorList>
            <person name="Liu Y."/>
        </authorList>
    </citation>
    <scope>NUCLEOTIDE SEQUENCE [LARGE SCALE GENOMIC DNA]</scope>
    <source>
        <strain evidence="3 4">T22</strain>
    </source>
</reference>
<gene>
    <name evidence="3" type="ORF">DLD77_01830</name>
</gene>
<accession>A0ABN5LMD5</accession>
<dbReference type="EMBL" id="CP029600">
    <property type="protein sequence ID" value="AWO00531.1"/>
    <property type="molecule type" value="Genomic_DNA"/>
</dbReference>
<protein>
    <submittedName>
        <fullName evidence="3">Exopolysaccharide biosynthesis protein</fullName>
    </submittedName>
</protein>
<evidence type="ECO:0000313" key="4">
    <source>
        <dbReference type="Proteomes" id="UP000246099"/>
    </source>
</evidence>